<proteinExistence type="predicted"/>
<keyword evidence="2" id="KW-1185">Reference proteome</keyword>
<name>A0AC60PC57_IXOPE</name>
<sequence>MLKADFGLHTSTSRTSPEYGRTMASEIPKRAREGFSGRGDVLLVIKERRAVIVAGIAGGWCQSRRRASSCVDPDSKCAYPAFLRGEEKKAERLADDQRPYLPRRSPEEDAAVTATPTFTQHQLALIAPGERRGRVVAYLSFAVCAVHFDPSCIERTTSYTDPRTGKVLEAALPVPCLRPGSVPKLFPACPSYLSKPVTNTRDAPDTKKSRQEASQLARALEESAASFEVELERHRFSTLEELKACLQVASVSVKWTVIHQEKCTMFLNIDDECEPWLKASLTVFENLQVSACYQGAPVKRFASSVVPDSVRDVSSLHKILDNLCMLSDEGCSSRHLLGAVTALLDKLEGSVSEGKKEAVKFLKEQLLLLCKGCIRY</sequence>
<gene>
    <name evidence="1" type="ORF">HPB47_006081</name>
</gene>
<evidence type="ECO:0000313" key="2">
    <source>
        <dbReference type="Proteomes" id="UP000805193"/>
    </source>
</evidence>
<comment type="caution">
    <text evidence="1">The sequence shown here is derived from an EMBL/GenBank/DDBJ whole genome shotgun (WGS) entry which is preliminary data.</text>
</comment>
<dbReference type="Proteomes" id="UP000805193">
    <property type="component" value="Unassembled WGS sequence"/>
</dbReference>
<evidence type="ECO:0000313" key="1">
    <source>
        <dbReference type="EMBL" id="KAG0416854.1"/>
    </source>
</evidence>
<reference evidence="1 2" key="1">
    <citation type="journal article" date="2020" name="Cell">
        <title>Large-Scale Comparative Analyses of Tick Genomes Elucidate Their Genetic Diversity and Vector Capacities.</title>
        <authorList>
            <consortium name="Tick Genome and Microbiome Consortium (TIGMIC)"/>
            <person name="Jia N."/>
            <person name="Wang J."/>
            <person name="Shi W."/>
            <person name="Du L."/>
            <person name="Sun Y."/>
            <person name="Zhan W."/>
            <person name="Jiang J.F."/>
            <person name="Wang Q."/>
            <person name="Zhang B."/>
            <person name="Ji P."/>
            <person name="Bell-Sakyi L."/>
            <person name="Cui X.M."/>
            <person name="Yuan T.T."/>
            <person name="Jiang B.G."/>
            <person name="Yang W.F."/>
            <person name="Lam T.T."/>
            <person name="Chang Q.C."/>
            <person name="Ding S.J."/>
            <person name="Wang X.J."/>
            <person name="Zhu J.G."/>
            <person name="Ruan X.D."/>
            <person name="Zhao L."/>
            <person name="Wei J.T."/>
            <person name="Ye R.Z."/>
            <person name="Que T.C."/>
            <person name="Du C.H."/>
            <person name="Zhou Y.H."/>
            <person name="Cheng J.X."/>
            <person name="Dai P.F."/>
            <person name="Guo W.B."/>
            <person name="Han X.H."/>
            <person name="Huang E.J."/>
            <person name="Li L.F."/>
            <person name="Wei W."/>
            <person name="Gao Y.C."/>
            <person name="Liu J.Z."/>
            <person name="Shao H.Z."/>
            <person name="Wang X."/>
            <person name="Wang C.C."/>
            <person name="Yang T.C."/>
            <person name="Huo Q.B."/>
            <person name="Li W."/>
            <person name="Chen H.Y."/>
            <person name="Chen S.E."/>
            <person name="Zhou L.G."/>
            <person name="Ni X.B."/>
            <person name="Tian J.H."/>
            <person name="Sheng Y."/>
            <person name="Liu T."/>
            <person name="Pan Y.S."/>
            <person name="Xia L.Y."/>
            <person name="Li J."/>
            <person name="Zhao F."/>
            <person name="Cao W.C."/>
        </authorList>
    </citation>
    <scope>NUCLEOTIDE SEQUENCE [LARGE SCALE GENOMIC DNA]</scope>
    <source>
        <strain evidence="1">Iper-2018</strain>
    </source>
</reference>
<accession>A0AC60PC57</accession>
<organism evidence="1 2">
    <name type="scientific">Ixodes persulcatus</name>
    <name type="common">Taiga tick</name>
    <dbReference type="NCBI Taxonomy" id="34615"/>
    <lineage>
        <taxon>Eukaryota</taxon>
        <taxon>Metazoa</taxon>
        <taxon>Ecdysozoa</taxon>
        <taxon>Arthropoda</taxon>
        <taxon>Chelicerata</taxon>
        <taxon>Arachnida</taxon>
        <taxon>Acari</taxon>
        <taxon>Parasitiformes</taxon>
        <taxon>Ixodida</taxon>
        <taxon>Ixodoidea</taxon>
        <taxon>Ixodidae</taxon>
        <taxon>Ixodinae</taxon>
        <taxon>Ixodes</taxon>
    </lineage>
</organism>
<dbReference type="EMBL" id="JABSTQ010010911">
    <property type="protein sequence ID" value="KAG0416854.1"/>
    <property type="molecule type" value="Genomic_DNA"/>
</dbReference>
<protein>
    <submittedName>
        <fullName evidence="1">Uncharacterized protein</fullName>
    </submittedName>
</protein>